<gene>
    <name evidence="2" type="ORF">CKAH01_07167</name>
</gene>
<feature type="domain" description="Clr5" evidence="1">
    <location>
        <begin position="12"/>
        <end position="62"/>
    </location>
</feature>
<organism evidence="2 3">
    <name type="scientific">Colletotrichum kahawae</name>
    <name type="common">Coffee berry disease fungus</name>
    <dbReference type="NCBI Taxonomy" id="34407"/>
    <lineage>
        <taxon>Eukaryota</taxon>
        <taxon>Fungi</taxon>
        <taxon>Dikarya</taxon>
        <taxon>Ascomycota</taxon>
        <taxon>Pezizomycotina</taxon>
        <taxon>Sordariomycetes</taxon>
        <taxon>Hypocreomycetidae</taxon>
        <taxon>Glomerellales</taxon>
        <taxon>Glomerellaceae</taxon>
        <taxon>Colletotrichum</taxon>
        <taxon>Colletotrichum gloeosporioides species complex</taxon>
    </lineage>
</organism>
<sequence length="121" mass="14535">MPPSKRLHRDDPEWTRRKTAIEMMYVIDRLSQKKIRDKLEEDGFFVTKSELEAQLHFWNIRKNASAHVWRYTGHRLLKREQEGKASVVYYNRKKVSCNTLKKERGRYQPDALTKYTTGMCN</sequence>
<dbReference type="Pfam" id="PF14420">
    <property type="entry name" value="Clr5"/>
    <property type="match status" value="1"/>
</dbReference>
<proteinExistence type="predicted"/>
<protein>
    <submittedName>
        <fullName evidence="2">Ankyrin repeat containing protein</fullName>
    </submittedName>
</protein>
<dbReference type="InterPro" id="IPR025676">
    <property type="entry name" value="Clr5_dom"/>
</dbReference>
<reference evidence="2" key="1">
    <citation type="submission" date="2023-02" db="EMBL/GenBank/DDBJ databases">
        <title>Colletotrichum kahawae CIFC_Que2 genome sequencing and assembly.</title>
        <authorList>
            <person name="Baroncelli R."/>
        </authorList>
    </citation>
    <scope>NUCLEOTIDE SEQUENCE</scope>
    <source>
        <strain evidence="2">CIFC_Que2</strain>
    </source>
</reference>
<evidence type="ECO:0000313" key="2">
    <source>
        <dbReference type="EMBL" id="KAK2739998.1"/>
    </source>
</evidence>
<dbReference type="AlphaFoldDB" id="A0AAD9Y4L3"/>
<comment type="caution">
    <text evidence="2">The sequence shown here is derived from an EMBL/GenBank/DDBJ whole genome shotgun (WGS) entry which is preliminary data.</text>
</comment>
<evidence type="ECO:0000259" key="1">
    <source>
        <dbReference type="Pfam" id="PF14420"/>
    </source>
</evidence>
<name>A0AAD9Y4L3_COLKA</name>
<accession>A0AAD9Y4L3</accession>
<dbReference type="EMBL" id="VYYT01000356">
    <property type="protein sequence ID" value="KAK2739998.1"/>
    <property type="molecule type" value="Genomic_DNA"/>
</dbReference>
<dbReference type="Proteomes" id="UP001281614">
    <property type="component" value="Unassembled WGS sequence"/>
</dbReference>
<keyword evidence="3" id="KW-1185">Reference proteome</keyword>
<evidence type="ECO:0000313" key="3">
    <source>
        <dbReference type="Proteomes" id="UP001281614"/>
    </source>
</evidence>